<dbReference type="InterPro" id="IPR026341">
    <property type="entry name" value="T9SS_type_B"/>
</dbReference>
<feature type="chain" id="PRO_5012117137" description="Ig-like domain-containing protein" evidence="1">
    <location>
        <begin position="22"/>
        <end position="784"/>
    </location>
</feature>
<dbReference type="KEGG" id="smon:AWR27_06345"/>
<evidence type="ECO:0008006" key="4">
    <source>
        <dbReference type="Google" id="ProtNLM"/>
    </source>
</evidence>
<reference evidence="2 3" key="1">
    <citation type="submission" date="2016-01" db="EMBL/GenBank/DDBJ databases">
        <authorList>
            <person name="Oliw E.H."/>
        </authorList>
    </citation>
    <scope>NUCLEOTIDE SEQUENCE [LARGE SCALE GENOMIC DNA]</scope>
    <source>
        <strain evidence="2 3">DY10</strain>
    </source>
</reference>
<keyword evidence="3" id="KW-1185">Reference proteome</keyword>
<name>A0A1P9WUG6_9BACT</name>
<feature type="signal peptide" evidence="1">
    <location>
        <begin position="1"/>
        <end position="21"/>
    </location>
</feature>
<dbReference type="Proteomes" id="UP000187941">
    <property type="component" value="Chromosome"/>
</dbReference>
<accession>A0A1P9WUG6</accession>
<gene>
    <name evidence="2" type="ORF">AWR27_06345</name>
</gene>
<dbReference type="InterPro" id="IPR013783">
    <property type="entry name" value="Ig-like_fold"/>
</dbReference>
<organism evidence="2 3">
    <name type="scientific">Spirosoma montaniterrae</name>
    <dbReference type="NCBI Taxonomy" id="1178516"/>
    <lineage>
        <taxon>Bacteria</taxon>
        <taxon>Pseudomonadati</taxon>
        <taxon>Bacteroidota</taxon>
        <taxon>Cytophagia</taxon>
        <taxon>Cytophagales</taxon>
        <taxon>Cytophagaceae</taxon>
        <taxon>Spirosoma</taxon>
    </lineage>
</organism>
<dbReference type="Pfam" id="PF13585">
    <property type="entry name" value="CHU_C"/>
    <property type="match status" value="1"/>
</dbReference>
<evidence type="ECO:0000256" key="1">
    <source>
        <dbReference type="SAM" id="SignalP"/>
    </source>
</evidence>
<dbReference type="RefSeq" id="WP_077130425.1">
    <property type="nucleotide sequence ID" value="NZ_CP014263.1"/>
</dbReference>
<dbReference type="NCBIfam" id="TIGR04131">
    <property type="entry name" value="Bac_Flav_CTERM"/>
    <property type="match status" value="1"/>
</dbReference>
<dbReference type="EMBL" id="CP014263">
    <property type="protein sequence ID" value="AQG78980.1"/>
    <property type="molecule type" value="Genomic_DNA"/>
</dbReference>
<evidence type="ECO:0000313" key="2">
    <source>
        <dbReference type="EMBL" id="AQG78980.1"/>
    </source>
</evidence>
<dbReference type="AlphaFoldDB" id="A0A1P9WUG6"/>
<proteinExistence type="predicted"/>
<sequence>MGLNRLLFCSWFLILSASAWATHHVGGEIEMRAIGNTPGQFRIIVTNYLEAGFRADQQAGGVLGIFRKRDNTLMMSFSVSETGQRKALVFANETCAAQRNLRFIAATFAADIQLDPARYDDPGGYYISYQTRNRNGGINNIVNAVQTGYTFYLEFPALLQNGQYVANSSPRFAPINGEYICVGEPFVFPFGGTDPDGDELRYSMATPLNQKNDRNQQVSPAPYPDVIWASGFGADNAIPGSPALRVDPQTGQLSVTANQLGLFVFAVNVAEYRNGVKIGEVRRDFQFLVIDCPPVTTPDAVVRIRNQPPAQRDVTICRGDSSVLIANANANWNYQWRRDGINLSGATQPTLAVRESGEYTVVVSTKNTCSKVGNSEVLKITVVGSGAKLSVSGHLCATTGAISLTANTADPVTYRWERNNQRLPGQTADTLRTTEPGRYWAVLTHTTLGCLFRTDTANLERSPAVQAVIQSGSGQSRLCPNGTLPLTASGGTRYAWQFNGQAVSATNPLSISTAGSYVVTATDLFGCEGVSAPFVVTQLPTPNVRFDSLPGVCGPDAPAYALVGSPPGGAFAGPGVDEAGFSPKQAGVGNHTLTYTVKAAPECTGTVATRTAIVAPIPTITLPDSMVTYRGNTFTMDPAYTGNPNGFTWSGSTFLDDPSAANPTVLSIRNDIQYVVSVKNATGCEARDTIHITVLEQVWIPDAFSPNNDGMNDVWTIPGIRAFPDAIVTVFNRWGEVIFRSERGYPTPFDGLFRGEQMPPGLYPYTLYTVPDRPVIRGYVVLTR</sequence>
<evidence type="ECO:0000313" key="3">
    <source>
        <dbReference type="Proteomes" id="UP000187941"/>
    </source>
</evidence>
<dbReference type="OrthoDB" id="1490014at2"/>
<keyword evidence="1" id="KW-0732">Signal</keyword>
<dbReference type="STRING" id="1178516.AWR27_06345"/>
<protein>
    <recommendedName>
        <fullName evidence="4">Ig-like domain-containing protein</fullName>
    </recommendedName>
</protein>
<dbReference type="Gene3D" id="2.60.40.10">
    <property type="entry name" value="Immunoglobulins"/>
    <property type="match status" value="1"/>
</dbReference>